<evidence type="ECO:0000313" key="2">
    <source>
        <dbReference type="EMBL" id="KHJ78165.1"/>
    </source>
</evidence>
<protein>
    <submittedName>
        <fullName evidence="2">Uncharacterized protein</fullName>
    </submittedName>
</protein>
<name>A0A0B1S4Q4_OESDE</name>
<dbReference type="EMBL" id="KN610044">
    <property type="protein sequence ID" value="KHJ78165.1"/>
    <property type="molecule type" value="Genomic_DNA"/>
</dbReference>
<accession>A0A0B1S4Q4</accession>
<keyword evidence="3" id="KW-1185">Reference proteome</keyword>
<feature type="region of interest" description="Disordered" evidence="1">
    <location>
        <begin position="1"/>
        <end position="42"/>
    </location>
</feature>
<gene>
    <name evidence="2" type="ORF">OESDEN_22215</name>
</gene>
<sequence>GIQVPQVPQKPVPPTTKPTQGAQVPQIPQIPLTPAPKPTGGVKVPVLPEKPEFVTVSPPGSEELPILPERPHKPWYIPAVCKIGNSNRMDFYLRLREVNAQLKWSCSLEETVFGVLVHKKRFQPDPNVHPLYFKTYYGGTDRQFIYVFQWHAYAYLIQNARSFACYLVDEPASGKVGKNTYTVMCFFRI</sequence>
<evidence type="ECO:0000313" key="3">
    <source>
        <dbReference type="Proteomes" id="UP000053660"/>
    </source>
</evidence>
<dbReference type="AlphaFoldDB" id="A0A0B1S4Q4"/>
<feature type="non-terminal residue" evidence="2">
    <location>
        <position position="1"/>
    </location>
</feature>
<reference evidence="2 3" key="1">
    <citation type="submission" date="2014-03" db="EMBL/GenBank/DDBJ databases">
        <title>Draft genome of the hookworm Oesophagostomum dentatum.</title>
        <authorList>
            <person name="Mitreva M."/>
        </authorList>
    </citation>
    <scope>NUCLEOTIDE SEQUENCE [LARGE SCALE GENOMIC DNA]</scope>
    <source>
        <strain evidence="2 3">OD-Hann</strain>
    </source>
</reference>
<proteinExistence type="predicted"/>
<dbReference type="Proteomes" id="UP000053660">
    <property type="component" value="Unassembled WGS sequence"/>
</dbReference>
<evidence type="ECO:0000256" key="1">
    <source>
        <dbReference type="SAM" id="MobiDB-lite"/>
    </source>
</evidence>
<organism evidence="2 3">
    <name type="scientific">Oesophagostomum dentatum</name>
    <name type="common">Nodular worm</name>
    <dbReference type="NCBI Taxonomy" id="61180"/>
    <lineage>
        <taxon>Eukaryota</taxon>
        <taxon>Metazoa</taxon>
        <taxon>Ecdysozoa</taxon>
        <taxon>Nematoda</taxon>
        <taxon>Chromadorea</taxon>
        <taxon>Rhabditida</taxon>
        <taxon>Rhabditina</taxon>
        <taxon>Rhabditomorpha</taxon>
        <taxon>Strongyloidea</taxon>
        <taxon>Strongylidae</taxon>
        <taxon>Oesophagostomum</taxon>
    </lineage>
</organism>